<keyword evidence="3" id="KW-1185">Reference proteome</keyword>
<proteinExistence type="predicted"/>
<dbReference type="AlphaFoldDB" id="A0A4Z2DZW7"/>
<feature type="compositionally biased region" description="Polar residues" evidence="1">
    <location>
        <begin position="1"/>
        <end position="14"/>
    </location>
</feature>
<evidence type="ECO:0000256" key="1">
    <source>
        <dbReference type="SAM" id="MobiDB-lite"/>
    </source>
</evidence>
<organism evidence="2 3">
    <name type="scientific">Liparis tanakae</name>
    <name type="common">Tanaka's snailfish</name>
    <dbReference type="NCBI Taxonomy" id="230148"/>
    <lineage>
        <taxon>Eukaryota</taxon>
        <taxon>Metazoa</taxon>
        <taxon>Chordata</taxon>
        <taxon>Craniata</taxon>
        <taxon>Vertebrata</taxon>
        <taxon>Euteleostomi</taxon>
        <taxon>Actinopterygii</taxon>
        <taxon>Neopterygii</taxon>
        <taxon>Teleostei</taxon>
        <taxon>Neoteleostei</taxon>
        <taxon>Acanthomorphata</taxon>
        <taxon>Eupercaria</taxon>
        <taxon>Perciformes</taxon>
        <taxon>Cottioidei</taxon>
        <taxon>Cottales</taxon>
        <taxon>Liparidae</taxon>
        <taxon>Liparis</taxon>
    </lineage>
</organism>
<comment type="caution">
    <text evidence="2">The sequence shown here is derived from an EMBL/GenBank/DDBJ whole genome shotgun (WGS) entry which is preliminary data.</text>
</comment>
<accession>A0A4Z2DZW7</accession>
<evidence type="ECO:0000313" key="2">
    <source>
        <dbReference type="EMBL" id="TNN21692.1"/>
    </source>
</evidence>
<evidence type="ECO:0000313" key="3">
    <source>
        <dbReference type="Proteomes" id="UP000314294"/>
    </source>
</evidence>
<protein>
    <submittedName>
        <fullName evidence="2">Uncharacterized protein</fullName>
    </submittedName>
</protein>
<gene>
    <name evidence="2" type="ORF">EYF80_068196</name>
</gene>
<dbReference type="Proteomes" id="UP000314294">
    <property type="component" value="Unassembled WGS sequence"/>
</dbReference>
<sequence>MAAKLSSLQYPSSASRRHCSQLARNNR</sequence>
<reference evidence="2 3" key="1">
    <citation type="submission" date="2019-03" db="EMBL/GenBank/DDBJ databases">
        <title>First draft genome of Liparis tanakae, snailfish: a comprehensive survey of snailfish specific genes.</title>
        <authorList>
            <person name="Kim W."/>
            <person name="Song I."/>
            <person name="Jeong J.-H."/>
            <person name="Kim D."/>
            <person name="Kim S."/>
            <person name="Ryu S."/>
            <person name="Song J.Y."/>
            <person name="Lee S.K."/>
        </authorList>
    </citation>
    <scope>NUCLEOTIDE SEQUENCE [LARGE SCALE GENOMIC DNA]</scope>
    <source>
        <tissue evidence="2">Muscle</tissue>
    </source>
</reference>
<name>A0A4Z2DZW7_9TELE</name>
<feature type="region of interest" description="Disordered" evidence="1">
    <location>
        <begin position="1"/>
        <end position="27"/>
    </location>
</feature>
<dbReference type="EMBL" id="SRLO01026432">
    <property type="protein sequence ID" value="TNN21692.1"/>
    <property type="molecule type" value="Genomic_DNA"/>
</dbReference>